<evidence type="ECO:0000256" key="1">
    <source>
        <dbReference type="SAM" id="Phobius"/>
    </source>
</evidence>
<keyword evidence="3" id="KW-1185">Reference proteome</keyword>
<dbReference type="RefSeq" id="WP_026390550.1">
    <property type="nucleotide sequence ID" value="NZ_LR215048.1"/>
</dbReference>
<dbReference type="EMBL" id="LR215048">
    <property type="protein sequence ID" value="VEU79597.1"/>
    <property type="molecule type" value="Genomic_DNA"/>
</dbReference>
<protein>
    <submittedName>
        <fullName evidence="2">Uncharacterized protein</fullName>
    </submittedName>
</protein>
<keyword evidence="1" id="KW-0812">Transmembrane</keyword>
<organism evidence="2 3">
    <name type="scientific">Haploplasma axanthum</name>
    <name type="common">Acholeplasma axanthum</name>
    <dbReference type="NCBI Taxonomy" id="29552"/>
    <lineage>
        <taxon>Bacteria</taxon>
        <taxon>Bacillati</taxon>
        <taxon>Mycoplasmatota</taxon>
        <taxon>Mollicutes</taxon>
        <taxon>Acholeplasmatales</taxon>
        <taxon>Acholeplasmataceae</taxon>
        <taxon>Haploplasma</taxon>
    </lineage>
</organism>
<keyword evidence="1" id="KW-0472">Membrane</keyword>
<evidence type="ECO:0000313" key="3">
    <source>
        <dbReference type="Proteomes" id="UP000289841"/>
    </source>
</evidence>
<sequence length="124" mass="14781">MKYKMKVLIGLVLIVFIVLIVLFYKPKKTFSFKSEGLEKIILINENSEKELSNDDFETFLNELNNQKYKSKSTNVKTKGSFFIELRYENEIIRIGRYTTEYESGSKPTLFNKSFDEFVEKWFKM</sequence>
<keyword evidence="1" id="KW-1133">Transmembrane helix</keyword>
<proteinExistence type="predicted"/>
<feature type="transmembrane region" description="Helical" evidence="1">
    <location>
        <begin position="7"/>
        <end position="24"/>
    </location>
</feature>
<dbReference type="Proteomes" id="UP000289841">
    <property type="component" value="Chromosome"/>
</dbReference>
<accession>A0A449BB79</accession>
<gene>
    <name evidence="2" type="ORF">NCTC10138_00041</name>
</gene>
<dbReference type="KEGG" id="aaxa:NCTC10138_00041"/>
<reference evidence="2 3" key="1">
    <citation type="submission" date="2019-01" db="EMBL/GenBank/DDBJ databases">
        <authorList>
            <consortium name="Pathogen Informatics"/>
        </authorList>
    </citation>
    <scope>NUCLEOTIDE SEQUENCE [LARGE SCALE GENOMIC DNA]</scope>
    <source>
        <strain evidence="2 3">NCTC10138</strain>
    </source>
</reference>
<dbReference type="STRING" id="1278311.GCA_000428705_01022"/>
<evidence type="ECO:0000313" key="2">
    <source>
        <dbReference type="EMBL" id="VEU79597.1"/>
    </source>
</evidence>
<name>A0A449BB79_HAPAX</name>
<dbReference type="AlphaFoldDB" id="A0A449BB79"/>